<feature type="transmembrane region" description="Helical" evidence="7">
    <location>
        <begin position="863"/>
        <end position="884"/>
    </location>
</feature>
<evidence type="ECO:0000256" key="7">
    <source>
        <dbReference type="SAM" id="Phobius"/>
    </source>
</evidence>
<dbReference type="PANTHER" id="PTHR23506:SF23">
    <property type="entry name" value="GH10249P"/>
    <property type="match status" value="1"/>
</dbReference>
<feature type="transmembrane region" description="Helical" evidence="7">
    <location>
        <begin position="923"/>
        <end position="942"/>
    </location>
</feature>
<feature type="region of interest" description="Disordered" evidence="6">
    <location>
        <begin position="343"/>
        <end position="373"/>
    </location>
</feature>
<dbReference type="Gene3D" id="1.20.1250.20">
    <property type="entry name" value="MFS general substrate transporter like domains"/>
    <property type="match status" value="2"/>
</dbReference>
<feature type="region of interest" description="Disordered" evidence="6">
    <location>
        <begin position="410"/>
        <end position="445"/>
    </location>
</feature>
<dbReference type="GO" id="GO:0006338">
    <property type="term" value="P:chromatin remodeling"/>
    <property type="evidence" value="ECO:0007669"/>
    <property type="project" value="InterPro"/>
</dbReference>
<protein>
    <recommendedName>
        <fullName evidence="8">Major facilitator superfamily (MFS) profile domain-containing protein</fullName>
    </recommendedName>
</protein>
<sequence>MSEAALTNGPVAPSLGSSLLPHHNSTTTQIGPSPAMTDLQRSELERYMSRDALFLSAFEHQRQMQSALLNEKQLAIRQIAQSGAEIFGPGYHPACGNGTTISGPHGNAFQIVYPAHRRRARKSKAFTFPRLSVEEQAQKDDVLVPIRLEIELDGLVLRDTFTWNLYESLITPEHFAEVLCEDMQFPAQQFAPLIAKHIREQIQDYHLPVLSTTMPPIEDQDPVVQDEGRPSQELRILIKIDITVANTSLVDQFEWDISCSNNDPEHFAEVLAAELGLGGEFRYIGRRIMRIFIASIYDGTSVNDEDLRGSFLPKLTTILREEEAVEQFTPILEKLTEPEIDKLERDRERDKRRKRRQTRGRRGVILPDREPSKTKRTLLYHGQSMEPTDPLLDPQQHDTALFNRMGPTTRRTTMAHDHPPSGSLATLPPSLAGQGPAPHHRLTRKLRGSGSDLSVHHLGLPGTAVYASSHARDQGYGSKDKFSIGGREQHAHSPMRETTPVQSIKEVAFTSSMDPRTPQQVGQPRYATTPEPGAPFSPPPPGSTGLNRRQVTSSGPPTQAGFVVAESMPGSLVQDQARLCQLYPSDRFEILVRSGTFENALVEDYRVRCLECPPGKLYNCGPDGTLQNFEVHLKSNRAHRSYVEQKKSRGGAAPLHASQQALPSSPLNPQQQSQPYHAQYQHVQRMAPNLPQSPGHSPGAVATTNSCPGSPSASQASQEPQSDCFKEDAPEGSSSPIEEAFGAAEGDDTCTLDCELGVQQDKAKTMRRSVSNKSIAAMNHGFIGRMRRSPNFILFTVFLALFIDMATYGIIVPIIPFIVSDRAQGGAADTGLLLAIYAIGILMSAPLFGVLGDHFVSRRVPMLIGLVGMMVSTVLFMVAHNFYMFLLARLLQGVAAGSVWTLGLALISDVFPAHTLGVQMGKALVGYTLGLMMGPPLGGFLYQRGGYQAPFIFCCIITLIDFGCRALIIEEREEIVKALREQGKKEEAIEEEAEVVALRKKEREEERTSFWKLIKNKRLLACVVVTACNAFVFSGAEPTLPLYLASNFTLTSERIGFVFMSFSLPSLTAPLLGALSDRFGARVVCLVSLTICGGAVIAASFARDSLPLMIVLFVLIGTAGTAILTPVLGELSAVVRTTGTGDGFARAYAMFNMAFSIGVLVGPVVCGIVYEHFGFRAICYTMSGVLLIAMPIVALWFGGAKQKREDIERYKEDEARRASALHALKRSKYSVDFAVVSHEGSPAAPCSPRAEKIE</sequence>
<dbReference type="InterPro" id="IPR020846">
    <property type="entry name" value="MFS_dom"/>
</dbReference>
<comment type="caution">
    <text evidence="9">The sequence shown here is derived from an EMBL/GenBank/DDBJ whole genome shotgun (WGS) entry which is preliminary data.</text>
</comment>
<feature type="compositionally biased region" description="Low complexity" evidence="6">
    <location>
        <begin position="706"/>
        <end position="722"/>
    </location>
</feature>
<feature type="region of interest" description="Disordered" evidence="6">
    <location>
        <begin position="640"/>
        <end position="739"/>
    </location>
</feature>
<evidence type="ECO:0000256" key="6">
    <source>
        <dbReference type="SAM" id="MobiDB-lite"/>
    </source>
</evidence>
<evidence type="ECO:0000256" key="1">
    <source>
        <dbReference type="ARBA" id="ARBA00004141"/>
    </source>
</evidence>
<feature type="compositionally biased region" description="Basic and acidic residues" evidence="6">
    <location>
        <begin position="471"/>
        <end position="495"/>
    </location>
</feature>
<dbReference type="EMBL" id="JAIFTL010000364">
    <property type="protein sequence ID" value="KAG9319866.1"/>
    <property type="molecule type" value="Genomic_DNA"/>
</dbReference>
<dbReference type="GO" id="GO:0016020">
    <property type="term" value="C:membrane"/>
    <property type="evidence" value="ECO:0007669"/>
    <property type="project" value="UniProtKB-SubCell"/>
</dbReference>
<keyword evidence="4 7" id="KW-1133">Transmembrane helix</keyword>
<dbReference type="InterPro" id="IPR036259">
    <property type="entry name" value="MFS_trans_sf"/>
</dbReference>
<dbReference type="InterPro" id="IPR006939">
    <property type="entry name" value="SNF5"/>
</dbReference>
<feature type="transmembrane region" description="Helical" evidence="7">
    <location>
        <begin position="1108"/>
        <end position="1128"/>
    </location>
</feature>
<feature type="transmembrane region" description="Helical" evidence="7">
    <location>
        <begin position="1019"/>
        <end position="1036"/>
    </location>
</feature>
<organism evidence="9 10">
    <name type="scientific">Mortierella alpina</name>
    <name type="common">Oleaginous fungus</name>
    <name type="synonym">Mortierella renispora</name>
    <dbReference type="NCBI Taxonomy" id="64518"/>
    <lineage>
        <taxon>Eukaryota</taxon>
        <taxon>Fungi</taxon>
        <taxon>Fungi incertae sedis</taxon>
        <taxon>Mucoromycota</taxon>
        <taxon>Mortierellomycotina</taxon>
        <taxon>Mortierellomycetes</taxon>
        <taxon>Mortierellales</taxon>
        <taxon>Mortierellaceae</taxon>
        <taxon>Mortierella</taxon>
    </lineage>
</organism>
<evidence type="ECO:0000256" key="2">
    <source>
        <dbReference type="ARBA" id="ARBA00022448"/>
    </source>
</evidence>
<evidence type="ECO:0000256" key="4">
    <source>
        <dbReference type="ARBA" id="ARBA00022989"/>
    </source>
</evidence>
<comment type="subcellular location">
    <subcellularLocation>
        <location evidence="1">Membrane</location>
        <topology evidence="1">Multi-pass membrane protein</topology>
    </subcellularLocation>
</comment>
<keyword evidence="3 7" id="KW-0812">Transmembrane</keyword>
<evidence type="ECO:0000313" key="10">
    <source>
        <dbReference type="Proteomes" id="UP000717515"/>
    </source>
</evidence>
<feature type="transmembrane region" description="Helical" evidence="7">
    <location>
        <begin position="1056"/>
        <end position="1076"/>
    </location>
</feature>
<dbReference type="InterPro" id="IPR011701">
    <property type="entry name" value="MFS"/>
</dbReference>
<dbReference type="InterPro" id="IPR050930">
    <property type="entry name" value="MFS_Vesicular_Transporter"/>
</dbReference>
<feature type="compositionally biased region" description="Pro residues" evidence="6">
    <location>
        <begin position="532"/>
        <end position="542"/>
    </location>
</feature>
<dbReference type="Pfam" id="PF04855">
    <property type="entry name" value="SNF5"/>
    <property type="match status" value="1"/>
</dbReference>
<keyword evidence="5 7" id="KW-0472">Membrane</keyword>
<feature type="transmembrane region" description="Helical" evidence="7">
    <location>
        <begin position="890"/>
        <end position="911"/>
    </location>
</feature>
<evidence type="ECO:0000256" key="5">
    <source>
        <dbReference type="ARBA" id="ARBA00023136"/>
    </source>
</evidence>
<gene>
    <name evidence="9" type="ORF">KVV02_004803</name>
</gene>
<evidence type="ECO:0000259" key="8">
    <source>
        <dbReference type="PROSITE" id="PS50850"/>
    </source>
</evidence>
<dbReference type="PANTHER" id="PTHR23506">
    <property type="entry name" value="GH10249P"/>
    <property type="match status" value="1"/>
</dbReference>
<feature type="transmembrane region" description="Helical" evidence="7">
    <location>
        <begin position="1182"/>
        <end position="1200"/>
    </location>
</feature>
<dbReference type="PROSITE" id="PS50850">
    <property type="entry name" value="MFS"/>
    <property type="match status" value="1"/>
</dbReference>
<proteinExistence type="predicted"/>
<feature type="transmembrane region" description="Helical" evidence="7">
    <location>
        <begin position="1083"/>
        <end position="1102"/>
    </location>
</feature>
<feature type="compositionally biased region" description="Polar residues" evidence="6">
    <location>
        <begin position="509"/>
        <end position="522"/>
    </location>
</feature>
<feature type="region of interest" description="Disordered" evidence="6">
    <location>
        <begin position="1"/>
        <end position="35"/>
    </location>
</feature>
<dbReference type="CDD" id="cd17325">
    <property type="entry name" value="MFS_MdtG_SLC18_like"/>
    <property type="match status" value="1"/>
</dbReference>
<feature type="transmembrane region" description="Helical" evidence="7">
    <location>
        <begin position="831"/>
        <end position="851"/>
    </location>
</feature>
<feature type="transmembrane region" description="Helical" evidence="7">
    <location>
        <begin position="1149"/>
        <end position="1170"/>
    </location>
</feature>
<dbReference type="GO" id="GO:0000228">
    <property type="term" value="C:nuclear chromosome"/>
    <property type="evidence" value="ECO:0007669"/>
    <property type="project" value="InterPro"/>
</dbReference>
<accession>A0A9P8CVD8</accession>
<name>A0A9P8CVD8_MORAP</name>
<dbReference type="Proteomes" id="UP000717515">
    <property type="component" value="Unassembled WGS sequence"/>
</dbReference>
<dbReference type="GO" id="GO:0022857">
    <property type="term" value="F:transmembrane transporter activity"/>
    <property type="evidence" value="ECO:0007669"/>
    <property type="project" value="InterPro"/>
</dbReference>
<feature type="region of interest" description="Disordered" evidence="6">
    <location>
        <begin position="471"/>
        <end position="560"/>
    </location>
</feature>
<feature type="transmembrane region" description="Helical" evidence="7">
    <location>
        <begin position="792"/>
        <end position="819"/>
    </location>
</feature>
<feature type="domain" description="Major facilitator superfamily (MFS) profile" evidence="8">
    <location>
        <begin position="793"/>
        <end position="1201"/>
    </location>
</feature>
<feature type="compositionally biased region" description="Basic residues" evidence="6">
    <location>
        <begin position="350"/>
        <end position="362"/>
    </location>
</feature>
<evidence type="ECO:0000313" key="9">
    <source>
        <dbReference type="EMBL" id="KAG9319866.1"/>
    </source>
</evidence>
<feature type="compositionally biased region" description="Low complexity" evidence="6">
    <location>
        <begin position="658"/>
        <end position="682"/>
    </location>
</feature>
<evidence type="ECO:0000256" key="3">
    <source>
        <dbReference type="ARBA" id="ARBA00022692"/>
    </source>
</evidence>
<feature type="compositionally biased region" description="Polar residues" evidence="6">
    <location>
        <begin position="546"/>
        <end position="557"/>
    </location>
</feature>
<reference evidence="9" key="1">
    <citation type="submission" date="2021-07" db="EMBL/GenBank/DDBJ databases">
        <title>Draft genome of Mortierella alpina, strain LL118, isolated from an aspen leaf litter sample.</title>
        <authorList>
            <person name="Yang S."/>
            <person name="Vinatzer B.A."/>
        </authorList>
    </citation>
    <scope>NUCLEOTIDE SEQUENCE</scope>
    <source>
        <strain evidence="9">LL118</strain>
    </source>
</reference>
<dbReference type="AlphaFoldDB" id="A0A9P8CVD8"/>
<keyword evidence="2" id="KW-0813">Transport</keyword>
<dbReference type="Pfam" id="PF07690">
    <property type="entry name" value="MFS_1"/>
    <property type="match status" value="1"/>
</dbReference>
<dbReference type="SUPFAM" id="SSF103473">
    <property type="entry name" value="MFS general substrate transporter"/>
    <property type="match status" value="1"/>
</dbReference>